<sequence length="123" mass="14297">MGLFLMMLYYKEIPIRNTPKTSESQPPNGNVSNLTTNPPSEQTSPTNSECANFIKKQIISAEVLHGAPLNNEYELIPFNHFTFSRVYPIDLGLLYFLYIEAKLNYERKWNEYSFYQNERSSTS</sequence>
<dbReference type="AlphaFoldDB" id="A0ABD2NFY5"/>
<comment type="caution">
    <text evidence="2">The sequence shown here is derived from an EMBL/GenBank/DDBJ whole genome shotgun (WGS) entry which is preliminary data.</text>
</comment>
<dbReference type="EMBL" id="JABFTP020000103">
    <property type="protein sequence ID" value="KAL3277583.1"/>
    <property type="molecule type" value="Genomic_DNA"/>
</dbReference>
<proteinExistence type="predicted"/>
<keyword evidence="3" id="KW-1185">Reference proteome</keyword>
<organism evidence="2 3">
    <name type="scientific">Cryptolaemus montrouzieri</name>
    <dbReference type="NCBI Taxonomy" id="559131"/>
    <lineage>
        <taxon>Eukaryota</taxon>
        <taxon>Metazoa</taxon>
        <taxon>Ecdysozoa</taxon>
        <taxon>Arthropoda</taxon>
        <taxon>Hexapoda</taxon>
        <taxon>Insecta</taxon>
        <taxon>Pterygota</taxon>
        <taxon>Neoptera</taxon>
        <taxon>Endopterygota</taxon>
        <taxon>Coleoptera</taxon>
        <taxon>Polyphaga</taxon>
        <taxon>Cucujiformia</taxon>
        <taxon>Coccinelloidea</taxon>
        <taxon>Coccinellidae</taxon>
        <taxon>Scymninae</taxon>
        <taxon>Scymnini</taxon>
        <taxon>Cryptolaemus</taxon>
    </lineage>
</organism>
<evidence type="ECO:0000313" key="3">
    <source>
        <dbReference type="Proteomes" id="UP001516400"/>
    </source>
</evidence>
<dbReference type="Proteomes" id="UP001516400">
    <property type="component" value="Unassembled WGS sequence"/>
</dbReference>
<feature type="region of interest" description="Disordered" evidence="1">
    <location>
        <begin position="18"/>
        <end position="48"/>
    </location>
</feature>
<evidence type="ECO:0000313" key="2">
    <source>
        <dbReference type="EMBL" id="KAL3277583.1"/>
    </source>
</evidence>
<gene>
    <name evidence="2" type="ORF">HHI36_012925</name>
</gene>
<name>A0ABD2NFY5_9CUCU</name>
<reference evidence="2 3" key="1">
    <citation type="journal article" date="2021" name="BMC Biol.">
        <title>Horizontally acquired antibacterial genes associated with adaptive radiation of ladybird beetles.</title>
        <authorList>
            <person name="Li H.S."/>
            <person name="Tang X.F."/>
            <person name="Huang Y.H."/>
            <person name="Xu Z.Y."/>
            <person name="Chen M.L."/>
            <person name="Du X.Y."/>
            <person name="Qiu B.Y."/>
            <person name="Chen P.T."/>
            <person name="Zhang W."/>
            <person name="Slipinski A."/>
            <person name="Escalona H.E."/>
            <person name="Waterhouse R.M."/>
            <person name="Zwick A."/>
            <person name="Pang H."/>
        </authorList>
    </citation>
    <scope>NUCLEOTIDE SEQUENCE [LARGE SCALE GENOMIC DNA]</scope>
    <source>
        <strain evidence="2">SYSU2018</strain>
    </source>
</reference>
<evidence type="ECO:0000256" key="1">
    <source>
        <dbReference type="SAM" id="MobiDB-lite"/>
    </source>
</evidence>
<accession>A0ABD2NFY5</accession>
<protein>
    <submittedName>
        <fullName evidence="2">Uncharacterized protein</fullName>
    </submittedName>
</protein>